<dbReference type="AlphaFoldDB" id="A0AAN5I4L6"/>
<dbReference type="Proteomes" id="UP001328107">
    <property type="component" value="Unassembled WGS sequence"/>
</dbReference>
<protein>
    <submittedName>
        <fullName evidence="2">Uncharacterized protein</fullName>
    </submittedName>
</protein>
<comment type="caution">
    <text evidence="2">The sequence shown here is derived from an EMBL/GenBank/DDBJ whole genome shotgun (WGS) entry which is preliminary data.</text>
</comment>
<keyword evidence="3" id="KW-1185">Reference proteome</keyword>
<reference evidence="3" key="1">
    <citation type="submission" date="2022-10" db="EMBL/GenBank/DDBJ databases">
        <title>Genome assembly of Pristionchus species.</title>
        <authorList>
            <person name="Yoshida K."/>
            <person name="Sommer R.J."/>
        </authorList>
    </citation>
    <scope>NUCLEOTIDE SEQUENCE [LARGE SCALE GENOMIC DNA]</scope>
    <source>
        <strain evidence="3">RS5460</strain>
    </source>
</reference>
<gene>
    <name evidence="2" type="ORF">PMAYCL1PPCAC_22242</name>
</gene>
<organism evidence="2 3">
    <name type="scientific">Pristionchus mayeri</name>
    <dbReference type="NCBI Taxonomy" id="1317129"/>
    <lineage>
        <taxon>Eukaryota</taxon>
        <taxon>Metazoa</taxon>
        <taxon>Ecdysozoa</taxon>
        <taxon>Nematoda</taxon>
        <taxon>Chromadorea</taxon>
        <taxon>Rhabditida</taxon>
        <taxon>Rhabditina</taxon>
        <taxon>Diplogasteromorpha</taxon>
        <taxon>Diplogasteroidea</taxon>
        <taxon>Neodiplogasteridae</taxon>
        <taxon>Pristionchus</taxon>
    </lineage>
</organism>
<proteinExistence type="predicted"/>
<keyword evidence="1" id="KW-0812">Transmembrane</keyword>
<accession>A0AAN5I4L6</accession>
<keyword evidence="1" id="KW-0472">Membrane</keyword>
<feature type="non-terminal residue" evidence="2">
    <location>
        <position position="64"/>
    </location>
</feature>
<keyword evidence="1" id="KW-1133">Transmembrane helix</keyword>
<sequence length="64" mass="7272">MLRIITPDQRARSMSPPNIISAPFNRTFLSRQIISKYFVMSFLLIKLGGINALLVASLEYVKVM</sequence>
<evidence type="ECO:0000256" key="1">
    <source>
        <dbReference type="SAM" id="Phobius"/>
    </source>
</evidence>
<dbReference type="EMBL" id="BTRK01000005">
    <property type="protein sequence ID" value="GMR52047.1"/>
    <property type="molecule type" value="Genomic_DNA"/>
</dbReference>
<evidence type="ECO:0000313" key="3">
    <source>
        <dbReference type="Proteomes" id="UP001328107"/>
    </source>
</evidence>
<evidence type="ECO:0000313" key="2">
    <source>
        <dbReference type="EMBL" id="GMR52047.1"/>
    </source>
</evidence>
<name>A0AAN5I4L6_9BILA</name>
<feature type="transmembrane region" description="Helical" evidence="1">
    <location>
        <begin position="37"/>
        <end position="58"/>
    </location>
</feature>